<dbReference type="AlphaFoldDB" id="A0AAD4M219"/>
<dbReference type="Proteomes" id="UP001203297">
    <property type="component" value="Unassembled WGS sequence"/>
</dbReference>
<dbReference type="SUPFAM" id="SSF48576">
    <property type="entry name" value="Terpenoid synthases"/>
    <property type="match status" value="1"/>
</dbReference>
<dbReference type="Gene3D" id="1.10.600.10">
    <property type="entry name" value="Farnesyl Diphosphate Synthase"/>
    <property type="match status" value="1"/>
</dbReference>
<protein>
    <submittedName>
        <fullName evidence="1">Isoprenoid synthase domain-containing protein</fullName>
    </submittedName>
</protein>
<dbReference type="Pfam" id="PF19086">
    <property type="entry name" value="Terpene_syn_C_2"/>
    <property type="match status" value="1"/>
</dbReference>
<dbReference type="InterPro" id="IPR008949">
    <property type="entry name" value="Isoprenoid_synthase_dom_sf"/>
</dbReference>
<name>A0AAD4M219_9AGAM</name>
<evidence type="ECO:0000313" key="2">
    <source>
        <dbReference type="Proteomes" id="UP001203297"/>
    </source>
</evidence>
<evidence type="ECO:0000313" key="1">
    <source>
        <dbReference type="EMBL" id="KAI0296923.1"/>
    </source>
</evidence>
<gene>
    <name evidence="1" type="ORF">B0F90DRAFT_1876630</name>
</gene>
<comment type="caution">
    <text evidence="1">The sequence shown here is derived from an EMBL/GenBank/DDBJ whole genome shotgun (WGS) entry which is preliminary data.</text>
</comment>
<accession>A0AAD4M219</accession>
<proteinExistence type="predicted"/>
<dbReference type="EMBL" id="WTXG01000043">
    <property type="protein sequence ID" value="KAI0296923.1"/>
    <property type="molecule type" value="Genomic_DNA"/>
</dbReference>
<organism evidence="1 2">
    <name type="scientific">Multifurca ochricompacta</name>
    <dbReference type="NCBI Taxonomy" id="376703"/>
    <lineage>
        <taxon>Eukaryota</taxon>
        <taxon>Fungi</taxon>
        <taxon>Dikarya</taxon>
        <taxon>Basidiomycota</taxon>
        <taxon>Agaricomycotina</taxon>
        <taxon>Agaricomycetes</taxon>
        <taxon>Russulales</taxon>
        <taxon>Russulaceae</taxon>
        <taxon>Multifurca</taxon>
    </lineage>
</organism>
<reference evidence="1" key="1">
    <citation type="journal article" date="2022" name="New Phytol.">
        <title>Evolutionary transition to the ectomycorrhizal habit in the genomes of a hyperdiverse lineage of mushroom-forming fungi.</title>
        <authorList>
            <person name="Looney B."/>
            <person name="Miyauchi S."/>
            <person name="Morin E."/>
            <person name="Drula E."/>
            <person name="Courty P.E."/>
            <person name="Kohler A."/>
            <person name="Kuo A."/>
            <person name="LaButti K."/>
            <person name="Pangilinan J."/>
            <person name="Lipzen A."/>
            <person name="Riley R."/>
            <person name="Andreopoulos W."/>
            <person name="He G."/>
            <person name="Johnson J."/>
            <person name="Nolan M."/>
            <person name="Tritt A."/>
            <person name="Barry K.W."/>
            <person name="Grigoriev I.V."/>
            <person name="Nagy L.G."/>
            <person name="Hibbett D."/>
            <person name="Henrissat B."/>
            <person name="Matheny P.B."/>
            <person name="Labbe J."/>
            <person name="Martin F.M."/>
        </authorList>
    </citation>
    <scope>NUCLEOTIDE SEQUENCE</scope>
    <source>
        <strain evidence="1">BPL690</strain>
    </source>
</reference>
<keyword evidence="2" id="KW-1185">Reference proteome</keyword>
<sequence length="165" mass="18671">MIYLFDEYIDRGNEDEAQEKANIGRTPCTTRTPLVPMVNGSVVRSSDKLAIKTASPQSQKRFIEAFDIYSEAVVQQAANRDHKHIHSIQEYIEVRRQTIGAWPVFALIELDMNLPDEAVHHSAIEQLSVLAVEMIWVANVVARGDDNHNIITSVMLEKRPTFKGL</sequence>